<sequence length="49" mass="5339">MATKISGWQVFAHAFIFLFAVVAVSSLNGGAKPVIYFNTPSPESEFLFT</sequence>
<keyword evidence="2" id="KW-1185">Reference proteome</keyword>
<protein>
    <submittedName>
        <fullName evidence="1">Uncharacterized protein</fullName>
    </submittedName>
</protein>
<dbReference type="KEGG" id="add:HUW48_17305"/>
<accession>A0A7L7LA26</accession>
<reference evidence="1 2" key="1">
    <citation type="submission" date="2020-08" db="EMBL/GenBank/DDBJ databases">
        <title>Adhaeribacter dokdonensis sp. nov., isolated from the rhizosphere of Elymus tsukushiensis, a plant native to the Dokdo Islands, Republic of Korea.</title>
        <authorList>
            <person name="Ghim S.Y."/>
        </authorList>
    </citation>
    <scope>NUCLEOTIDE SEQUENCE [LARGE SCALE GENOMIC DNA]</scope>
    <source>
        <strain evidence="1 2">KUDC8001</strain>
    </source>
</reference>
<dbReference type="AlphaFoldDB" id="A0A7L7LA26"/>
<evidence type="ECO:0000313" key="1">
    <source>
        <dbReference type="EMBL" id="QMU29678.1"/>
    </source>
</evidence>
<dbReference type="Proteomes" id="UP000514509">
    <property type="component" value="Chromosome"/>
</dbReference>
<name>A0A7L7LA26_9BACT</name>
<evidence type="ECO:0000313" key="2">
    <source>
        <dbReference type="Proteomes" id="UP000514509"/>
    </source>
</evidence>
<dbReference type="EMBL" id="CP055153">
    <property type="protein sequence ID" value="QMU29678.1"/>
    <property type="molecule type" value="Genomic_DNA"/>
</dbReference>
<dbReference type="RefSeq" id="WP_182412138.1">
    <property type="nucleotide sequence ID" value="NZ_CP055153.1"/>
</dbReference>
<organism evidence="1 2">
    <name type="scientific">Adhaeribacter radiodurans</name>
    <dbReference type="NCBI Taxonomy" id="2745197"/>
    <lineage>
        <taxon>Bacteria</taxon>
        <taxon>Pseudomonadati</taxon>
        <taxon>Bacteroidota</taxon>
        <taxon>Cytophagia</taxon>
        <taxon>Cytophagales</taxon>
        <taxon>Hymenobacteraceae</taxon>
        <taxon>Adhaeribacter</taxon>
    </lineage>
</organism>
<gene>
    <name evidence="1" type="ORF">HUW48_17305</name>
</gene>
<proteinExistence type="predicted"/>